<evidence type="ECO:0000259" key="4">
    <source>
        <dbReference type="PROSITE" id="PS51823"/>
    </source>
</evidence>
<feature type="region of interest" description="Disordered" evidence="3">
    <location>
        <begin position="1"/>
        <end position="21"/>
    </location>
</feature>
<dbReference type="Gene3D" id="1.25.40.10">
    <property type="entry name" value="Tetratricopeptide repeat domain"/>
    <property type="match status" value="1"/>
</dbReference>
<feature type="compositionally biased region" description="Low complexity" evidence="3">
    <location>
        <begin position="155"/>
        <end position="164"/>
    </location>
</feature>
<feature type="domain" description="Clu" evidence="4">
    <location>
        <begin position="338"/>
        <end position="614"/>
    </location>
</feature>
<evidence type="ECO:0000256" key="3">
    <source>
        <dbReference type="SAM" id="MobiDB-lite"/>
    </source>
</evidence>
<feature type="compositionally biased region" description="Polar residues" evidence="3">
    <location>
        <begin position="1334"/>
        <end position="1344"/>
    </location>
</feature>
<name>A0ABQ9LAB6_HEVBR</name>
<dbReference type="EMBL" id="JARPOI010000013">
    <property type="protein sequence ID" value="KAJ9162924.1"/>
    <property type="molecule type" value="Genomic_DNA"/>
</dbReference>
<proteinExistence type="predicted"/>
<dbReference type="CDD" id="cd15466">
    <property type="entry name" value="CLU-central"/>
    <property type="match status" value="1"/>
</dbReference>
<dbReference type="SUPFAM" id="SSF48452">
    <property type="entry name" value="TPR-like"/>
    <property type="match status" value="2"/>
</dbReference>
<dbReference type="Proteomes" id="UP001174677">
    <property type="component" value="Chromosome 13"/>
</dbReference>
<dbReference type="Pfam" id="PF15044">
    <property type="entry name" value="CLU_N"/>
    <property type="match status" value="1"/>
</dbReference>
<keyword evidence="6" id="KW-1185">Reference proteome</keyword>
<feature type="region of interest" description="Disordered" evidence="3">
    <location>
        <begin position="1173"/>
        <end position="1199"/>
    </location>
</feature>
<feature type="compositionally biased region" description="Polar residues" evidence="3">
    <location>
        <begin position="1269"/>
        <end position="1317"/>
    </location>
</feature>
<feature type="compositionally biased region" description="Basic and acidic residues" evidence="3">
    <location>
        <begin position="1447"/>
        <end position="1466"/>
    </location>
</feature>
<feature type="compositionally biased region" description="Basic and acidic residues" evidence="3">
    <location>
        <begin position="1824"/>
        <end position="1841"/>
    </location>
</feature>
<dbReference type="InterPro" id="IPR027523">
    <property type="entry name" value="CLU_prot"/>
</dbReference>
<feature type="compositionally biased region" description="Polar residues" evidence="3">
    <location>
        <begin position="1811"/>
        <end position="1823"/>
    </location>
</feature>
<evidence type="ECO:0000256" key="1">
    <source>
        <dbReference type="ARBA" id="ARBA00022490"/>
    </source>
</evidence>
<keyword evidence="2" id="KW-0802">TPR repeat</keyword>
<feature type="repeat" description="TPR" evidence="2">
    <location>
        <begin position="951"/>
        <end position="984"/>
    </location>
</feature>
<dbReference type="InterPro" id="IPR033646">
    <property type="entry name" value="CLU-central"/>
</dbReference>
<dbReference type="Pfam" id="PF13424">
    <property type="entry name" value="TPR_12"/>
    <property type="match status" value="2"/>
</dbReference>
<evidence type="ECO:0000313" key="6">
    <source>
        <dbReference type="Proteomes" id="UP001174677"/>
    </source>
</evidence>
<feature type="compositionally biased region" description="Basic and acidic residues" evidence="3">
    <location>
        <begin position="173"/>
        <end position="182"/>
    </location>
</feature>
<protein>
    <recommendedName>
        <fullName evidence="4">Clu domain-containing protein</fullName>
    </recommendedName>
</protein>
<accession>A0ABQ9LAB6</accession>
<keyword evidence="1" id="KW-0963">Cytoplasm</keyword>
<organism evidence="5 6">
    <name type="scientific">Hevea brasiliensis</name>
    <name type="common">Para rubber tree</name>
    <name type="synonym">Siphonia brasiliensis</name>
    <dbReference type="NCBI Taxonomy" id="3981"/>
    <lineage>
        <taxon>Eukaryota</taxon>
        <taxon>Viridiplantae</taxon>
        <taxon>Streptophyta</taxon>
        <taxon>Embryophyta</taxon>
        <taxon>Tracheophyta</taxon>
        <taxon>Spermatophyta</taxon>
        <taxon>Magnoliopsida</taxon>
        <taxon>eudicotyledons</taxon>
        <taxon>Gunneridae</taxon>
        <taxon>Pentapetalae</taxon>
        <taxon>rosids</taxon>
        <taxon>fabids</taxon>
        <taxon>Malpighiales</taxon>
        <taxon>Euphorbiaceae</taxon>
        <taxon>Crotonoideae</taxon>
        <taxon>Micrandreae</taxon>
        <taxon>Hevea</taxon>
    </lineage>
</organism>
<dbReference type="PROSITE" id="PS50005">
    <property type="entry name" value="TPR"/>
    <property type="match status" value="1"/>
</dbReference>
<dbReference type="Pfam" id="PF12807">
    <property type="entry name" value="eIF3_p135"/>
    <property type="match status" value="1"/>
</dbReference>
<feature type="compositionally biased region" description="Basic and acidic residues" evidence="3">
    <location>
        <begin position="189"/>
        <end position="198"/>
    </location>
</feature>
<dbReference type="PROSITE" id="PS51823">
    <property type="entry name" value="CLU"/>
    <property type="match status" value="1"/>
</dbReference>
<dbReference type="InterPro" id="IPR019734">
    <property type="entry name" value="TPR_rpt"/>
</dbReference>
<comment type="caution">
    <text evidence="5">The sequence shown here is derived from an EMBL/GenBank/DDBJ whole genome shotgun (WGS) entry which is preliminary data.</text>
</comment>
<evidence type="ECO:0000313" key="5">
    <source>
        <dbReference type="EMBL" id="KAJ9162924.1"/>
    </source>
</evidence>
<gene>
    <name evidence="5" type="ORF">P3X46_022660</name>
</gene>
<reference evidence="5" key="1">
    <citation type="journal article" date="2023" name="Plant Biotechnol. J.">
        <title>Chromosome-level wild Hevea brasiliensis genome provides new tools for genomic-assisted breeding and valuable loci to elevate rubber yield.</title>
        <authorList>
            <person name="Cheng H."/>
            <person name="Song X."/>
            <person name="Hu Y."/>
            <person name="Wu T."/>
            <person name="Yang Q."/>
            <person name="An Z."/>
            <person name="Feng S."/>
            <person name="Deng Z."/>
            <person name="Wu W."/>
            <person name="Zeng X."/>
            <person name="Tu M."/>
            <person name="Wang X."/>
            <person name="Huang H."/>
        </authorList>
    </citation>
    <scope>NUCLEOTIDE SEQUENCE</scope>
    <source>
        <strain evidence="5">MT/VB/25A 57/8</strain>
    </source>
</reference>
<dbReference type="InterPro" id="IPR028275">
    <property type="entry name" value="CLU_N"/>
</dbReference>
<dbReference type="PANTHER" id="PTHR12601">
    <property type="entry name" value="EUKARYOTIC TRANSLATION INITIATION FACTOR 3 SUBUNIT EIF-3"/>
    <property type="match status" value="1"/>
</dbReference>
<evidence type="ECO:0000256" key="2">
    <source>
        <dbReference type="PROSITE-ProRule" id="PRU00339"/>
    </source>
</evidence>
<feature type="compositionally biased region" description="Basic and acidic residues" evidence="3">
    <location>
        <begin position="611"/>
        <end position="623"/>
    </location>
</feature>
<dbReference type="InterPro" id="IPR025697">
    <property type="entry name" value="CLU_dom"/>
</dbReference>
<feature type="region of interest" description="Disordered" evidence="3">
    <location>
        <begin position="1518"/>
        <end position="1619"/>
    </location>
</feature>
<feature type="region of interest" description="Disordered" evidence="3">
    <location>
        <begin position="1665"/>
        <end position="1707"/>
    </location>
</feature>
<feature type="region of interest" description="Disordered" evidence="3">
    <location>
        <begin position="1250"/>
        <end position="1374"/>
    </location>
</feature>
<dbReference type="SMART" id="SM00028">
    <property type="entry name" value="TPR"/>
    <property type="match status" value="3"/>
</dbReference>
<feature type="region of interest" description="Disordered" evidence="3">
    <location>
        <begin position="606"/>
        <end position="630"/>
    </location>
</feature>
<feature type="compositionally biased region" description="Basic and acidic residues" evidence="3">
    <location>
        <begin position="1597"/>
        <end position="1612"/>
    </location>
</feature>
<feature type="compositionally biased region" description="Basic residues" evidence="3">
    <location>
        <begin position="1"/>
        <end position="17"/>
    </location>
</feature>
<dbReference type="InterPro" id="IPR011990">
    <property type="entry name" value="TPR-like_helical_dom_sf"/>
</dbReference>
<dbReference type="PANTHER" id="PTHR12601:SF39">
    <property type="entry name" value="PROTEIN REDUCED CHLOROPLAST COVERAGE 2"/>
    <property type="match status" value="1"/>
</dbReference>
<feature type="region of interest" description="Disordered" evidence="3">
    <location>
        <begin position="1415"/>
        <end position="1485"/>
    </location>
</feature>
<feature type="region of interest" description="Disordered" evidence="3">
    <location>
        <begin position="1803"/>
        <end position="1852"/>
    </location>
</feature>
<feature type="region of interest" description="Disordered" evidence="3">
    <location>
        <begin position="125"/>
        <end position="199"/>
    </location>
</feature>
<sequence>MAPKTGKAKPHKAKGDKKKKEDKVLPAVIEITVETPDDSQVTLKGISTDRILDVRKLLGVHVETCHLTNFSLSHEARGPRLKDSVDIVSLKPCHLTIVEEDYTDLQAVAHVRRLLDIVACTTSFGQSSSKPAARINSKESGPKDTGLTEAEPTQSSGSSDNGGDANPKSKGGGGDKKIDGADCKIGTDSSKDVEEKGDTVVSMCPPPRLGQFYDFFSFSHLTPPVQYIRRSTRPFPDDKTEDDFFQIDVRVCSGKPMTIVASRKGFYPAGKRLLICQSLVTLLQQISRVFDAAYKALMKAFTEHNKFGNLPYGFRANTWVVPPVVADNPFVFAPLPVEDENWGGNGGGQGRDSTHDHRPWAKEFAILAAMPCKTAEERQIRDRKAFLLHSLFVDVSVFKAVAAITRIIDNNQYSLNDTNHSVLHEEKVGDLIIKVARDVPEASNKSDCKNDGSRVLGMSQEELAQRNLLKGITADESATVHDTSTLGVVVIRHCGYTAVVKVSDEVNWEGNSIPQDVDIEDQPEGGANALNVNSLRMLLHKLSTPQSSSTVQRVQTGDSECLRSARSLVRKVLEDSLLKLQEETNKQTKSIRWELGACWVQHLQNQASGKTESKKTEEAKPEPAVKGLGKQGALLKEIKKKIDVRSSKIEEGKDVSVGNLDMNKKLDGSNQKELEKKELEMETMWKKLLHEDAYLRLKESETGLHLKSPGELIEMAHKYYDDTALPKLVADFGSLELSPVDGRTLTDFMHTRGLQMCSLGRVVELADKLPHVQSLCIHEMIVRAYKHILQAVVAAVNSAADLAASIASCLNTLLGTPSSENEHTDIVNDDKLKWKWVETFLLKRFGWKWKHESCEYLRKFAILRGLSHKVGLELLPRDYDMDTASPFKKSDIISMVPVYKHVACSSADGRTLLESSKTSLDKGKLEDAVNYGTKALSKLVSVCGPYHRMTAGAYSLLAVVLYHTGDFNQATIYQQKALDINERELGLDHPDTMKSYGDLAVFYYRLQHTELALKYVNRALYLLHLTCGPSHPNTAATYINVAMMEEGLGNVHLALRYLHEALKCNQRLLGADHIQTAASYHAIAIALSLMEAYSLSVQHEQTTLQILQAKLGSEDLRTQDAAAWLEYFESKALEQQEASRNGTPKPDASISSKGHLSVSDLLDYITPDADMKAREAQKKARSKVKGKPGQNWETVLDESQKDETFSPIYPVLENSSDKENKSEVQFAEIRNESTDSSLPDQSIINMSDDKIQEDESNEGWQEAVPKGRSPTSRKSSGTRRPSLAKLNTNFMNVSQSSKFRGKPTNFTSPRTSPNDSAAFTGPSIPVPKKFVKSASFSPKKNNSGAACGGIEKSIDPKSAPATPASTDQISKSVSVASPVSVQAAGRLFSYKEVAVAPPGTIVKAVAEQLPKENLPIEPSPQLSHKAAASEVNIGGVTELKDVEEEKVENPEGERKPLGSEERKDPINGEPETEIGNSEMMEPLEGTKCVHDDHVDKEAVIFENKTADAEVTNVAVLRNENLDTSKDSNASSSKSDALETRDLDLCPSVSPDPEPLPVLSENAALLVEKDTSVPSEKLIDENSQDLSRDTSDKALTTEVEKQDEAETGKETTKKLSAAAPPFNPSTVPVFGSVTVPGFQDHGGILPPPLNIPPMLTVNPVRRSPHQSATARVPYGPRLSGGYNRSGNRVPRNKPTFHSGEHNGDGNHFSPPRIMNPHAAEFVPGQPWVPNGYPVSPNGYLATPNGMPVSPNGFSMSPTSIPVSPNGFLASLNGIPAVQNGFPASPVSSVETTTLVPIDLGAENKGEAAGETSAENSLTENQPSEQKCHEPDENAHPESEEKPTNIAPLTGDNAMAKETCNSILIEEKPSKCWADYSDSDGEIVEVTS</sequence>